<evidence type="ECO:0000313" key="3">
    <source>
        <dbReference type="Proteomes" id="UP000026915"/>
    </source>
</evidence>
<dbReference type="AlphaFoldDB" id="A0A061GAN2"/>
<name>A0A061GAN2_THECC</name>
<dbReference type="PANTHER" id="PTHR34775:SF6">
    <property type="entry name" value="TRANSMEMBRANE PROTEIN"/>
    <property type="match status" value="1"/>
</dbReference>
<dbReference type="OMA" id="MARDIEQ"/>
<gene>
    <name evidence="2" type="ORF">TCM_028906</name>
</gene>
<dbReference type="InParanoid" id="A0A061GAN2"/>
<feature type="compositionally biased region" description="Basic and acidic residues" evidence="1">
    <location>
        <begin position="188"/>
        <end position="197"/>
    </location>
</feature>
<accession>A0A061GAN2</accession>
<feature type="compositionally biased region" description="Polar residues" evidence="1">
    <location>
        <begin position="74"/>
        <end position="92"/>
    </location>
</feature>
<dbReference type="eggNOG" id="ENOG502QTA3">
    <property type="taxonomic scope" value="Eukaryota"/>
</dbReference>
<dbReference type="Proteomes" id="UP000026915">
    <property type="component" value="Chromosome 6"/>
</dbReference>
<dbReference type="EMBL" id="CM001884">
    <property type="protein sequence ID" value="EOY26950.1"/>
    <property type="molecule type" value="Genomic_DNA"/>
</dbReference>
<reference evidence="2 3" key="1">
    <citation type="journal article" date="2013" name="Genome Biol.">
        <title>The genome sequence of the most widely cultivated cacao type and its use to identify candidate genes regulating pod color.</title>
        <authorList>
            <person name="Motamayor J.C."/>
            <person name="Mockaitis K."/>
            <person name="Schmutz J."/>
            <person name="Haiminen N."/>
            <person name="Iii D.L."/>
            <person name="Cornejo O."/>
            <person name="Findley S.D."/>
            <person name="Zheng P."/>
            <person name="Utro F."/>
            <person name="Royaert S."/>
            <person name="Saski C."/>
            <person name="Jenkins J."/>
            <person name="Podicheti R."/>
            <person name="Zhao M."/>
            <person name="Scheffler B.E."/>
            <person name="Stack J.C."/>
            <person name="Feltus F.A."/>
            <person name="Mustiga G.M."/>
            <person name="Amores F."/>
            <person name="Phillips W."/>
            <person name="Marelli J.P."/>
            <person name="May G.D."/>
            <person name="Shapiro H."/>
            <person name="Ma J."/>
            <person name="Bustamante C.D."/>
            <person name="Schnell R.J."/>
            <person name="Main D."/>
            <person name="Gilbert D."/>
            <person name="Parida L."/>
            <person name="Kuhn D.N."/>
        </authorList>
    </citation>
    <scope>NUCLEOTIDE SEQUENCE [LARGE SCALE GENOMIC DNA]</scope>
    <source>
        <strain evidence="3">cv. Matina 1-6</strain>
    </source>
</reference>
<dbReference type="HOGENOM" id="CLU_414708_0_0_1"/>
<evidence type="ECO:0000313" key="2">
    <source>
        <dbReference type="EMBL" id="EOY26950.1"/>
    </source>
</evidence>
<feature type="compositionally biased region" description="Low complexity" evidence="1">
    <location>
        <begin position="198"/>
        <end position="207"/>
    </location>
</feature>
<keyword evidence="3" id="KW-1185">Reference proteome</keyword>
<feature type="region of interest" description="Disordered" evidence="1">
    <location>
        <begin position="1"/>
        <end position="153"/>
    </location>
</feature>
<feature type="compositionally biased region" description="Polar residues" evidence="1">
    <location>
        <begin position="48"/>
        <end position="58"/>
    </location>
</feature>
<feature type="compositionally biased region" description="Acidic residues" evidence="1">
    <location>
        <begin position="208"/>
        <end position="221"/>
    </location>
</feature>
<feature type="compositionally biased region" description="Polar residues" evidence="1">
    <location>
        <begin position="9"/>
        <end position="21"/>
    </location>
</feature>
<evidence type="ECO:0000256" key="1">
    <source>
        <dbReference type="SAM" id="MobiDB-lite"/>
    </source>
</evidence>
<sequence length="767" mass="84941">MKGSDKKVSFSTPPIKSSASPKGSDENDRSNQELGLNVQNLKKETVKNFMSPTVSAASKATFPRRKILAERNESPGSNFSSTYLSKTPNLDSKASPKTIPKASQKNSPNLDPKANSKETSSQKTPLSYSSRDETPSPRPYDPLTNYLSPRPQFLRYNPTRRNEIFLRLRMEDKEDDELSVSSTSSFGSKKDSGDKADSVSSDGSLSEQEYEEFDIESDEESEEEVGWSLRGALKYMLLLVVLLLTTSYISSMNSPTPSQAFEGLPLCNKKIHNHSYGIVESVEVVHKFLDGKQDQLGLLGLNQAIVDEGIQKEMVENVNLGEIVSLELEDGNYVEYVEMVEEVKKDGKSEHACEEEFVKGADVSDQFVQDKLIKDVEKVEYLKKNGESENKIEDELAETKEVSDQVVENIELQETEETGEQIEDVEKVESVKENGESEDVIEEELVETGEVSDKMVGDIKLLGQETAGEIESIQGFLSEGTDHQEPASHTTDSSEKERVAAKEVSEEIHNEARDDDMVQGNILQSEVTMLERSGKSSAFWSLNFEEVNPLKGCQQIGTEVLLKVMFGVLTCAAIVASLVLGSNIRRKGIASKHSSLVDKHSSKPVVKEKPSSVLSAEREEHKRHFDSFMSTMPSINSTDKDIKESCQSRAPSVELLGEFDVGSISSSLKSRAIKSTMKDEVSSYSDFLEKGFGSKAYSAPVQDQQDFSDFSTVNSILSERLAVKKKILRKEFANNDMQAGPDGEGRNVVTTPLRRSARIRNRAVASP</sequence>
<proteinExistence type="predicted"/>
<feature type="compositionally biased region" description="Polar residues" evidence="1">
    <location>
        <begin position="117"/>
        <end position="129"/>
    </location>
</feature>
<dbReference type="Gramene" id="EOY26950">
    <property type="protein sequence ID" value="EOY26950"/>
    <property type="gene ID" value="TCM_028906"/>
</dbReference>
<dbReference type="PANTHER" id="PTHR34775">
    <property type="entry name" value="TRANSMEMBRANE PROTEIN"/>
    <property type="match status" value="1"/>
</dbReference>
<protein>
    <submittedName>
        <fullName evidence="2">Uncharacterized protein isoform 1</fullName>
    </submittedName>
</protein>
<feature type="region of interest" description="Disordered" evidence="1">
    <location>
        <begin position="176"/>
        <end position="221"/>
    </location>
</feature>
<organism evidence="2 3">
    <name type="scientific">Theobroma cacao</name>
    <name type="common">Cacao</name>
    <name type="synonym">Cocoa</name>
    <dbReference type="NCBI Taxonomy" id="3641"/>
    <lineage>
        <taxon>Eukaryota</taxon>
        <taxon>Viridiplantae</taxon>
        <taxon>Streptophyta</taxon>
        <taxon>Embryophyta</taxon>
        <taxon>Tracheophyta</taxon>
        <taxon>Spermatophyta</taxon>
        <taxon>Magnoliopsida</taxon>
        <taxon>eudicotyledons</taxon>
        <taxon>Gunneridae</taxon>
        <taxon>Pentapetalae</taxon>
        <taxon>rosids</taxon>
        <taxon>malvids</taxon>
        <taxon>Malvales</taxon>
        <taxon>Malvaceae</taxon>
        <taxon>Byttnerioideae</taxon>
        <taxon>Theobroma</taxon>
    </lineage>
</organism>